<sequence>MIENEKNYKTLKILDFKIVEFSSFFNTITLESGGLIIGTLSILLFVSIIATLQSFGPFNDDYIVIMYYIILTIVCTFLIALVVGGFWMILVVYKKNREMMKPLMIVQSIQPVMIYLFYVMFILQYVLEVYAKLLKLG</sequence>
<dbReference type="EMBL" id="OU895878">
    <property type="protein sequence ID" value="CAH1723062.1"/>
    <property type="molecule type" value="Genomic_DNA"/>
</dbReference>
<gene>
    <name evidence="2" type="ORF">CHIRRI_LOCUS8702</name>
</gene>
<feature type="transmembrane region" description="Helical" evidence="1">
    <location>
        <begin position="33"/>
        <end position="53"/>
    </location>
</feature>
<evidence type="ECO:0000313" key="2">
    <source>
        <dbReference type="EMBL" id="CAH1723062.1"/>
    </source>
</evidence>
<keyword evidence="1" id="KW-0812">Transmembrane</keyword>
<feature type="transmembrane region" description="Helical" evidence="1">
    <location>
        <begin position="65"/>
        <end position="93"/>
    </location>
</feature>
<dbReference type="Proteomes" id="UP001153620">
    <property type="component" value="Chromosome 2"/>
</dbReference>
<keyword evidence="1" id="KW-0472">Membrane</keyword>
<keyword evidence="3" id="KW-1185">Reference proteome</keyword>
<name>A0A9P0J1W0_9DIPT</name>
<dbReference type="AlphaFoldDB" id="A0A9P0J1W0"/>
<keyword evidence="1" id="KW-1133">Transmembrane helix</keyword>
<evidence type="ECO:0000313" key="3">
    <source>
        <dbReference type="Proteomes" id="UP001153620"/>
    </source>
</evidence>
<organism evidence="2 3">
    <name type="scientific">Chironomus riparius</name>
    <dbReference type="NCBI Taxonomy" id="315576"/>
    <lineage>
        <taxon>Eukaryota</taxon>
        <taxon>Metazoa</taxon>
        <taxon>Ecdysozoa</taxon>
        <taxon>Arthropoda</taxon>
        <taxon>Hexapoda</taxon>
        <taxon>Insecta</taxon>
        <taxon>Pterygota</taxon>
        <taxon>Neoptera</taxon>
        <taxon>Endopterygota</taxon>
        <taxon>Diptera</taxon>
        <taxon>Nematocera</taxon>
        <taxon>Chironomoidea</taxon>
        <taxon>Chironomidae</taxon>
        <taxon>Chironominae</taxon>
        <taxon>Chironomus</taxon>
    </lineage>
</organism>
<accession>A0A9P0J1W0</accession>
<evidence type="ECO:0000256" key="1">
    <source>
        <dbReference type="SAM" id="Phobius"/>
    </source>
</evidence>
<reference evidence="2" key="2">
    <citation type="submission" date="2022-10" db="EMBL/GenBank/DDBJ databases">
        <authorList>
            <consortium name="ENA_rothamsted_submissions"/>
            <consortium name="culmorum"/>
            <person name="King R."/>
        </authorList>
    </citation>
    <scope>NUCLEOTIDE SEQUENCE</scope>
</reference>
<proteinExistence type="predicted"/>
<protein>
    <submittedName>
        <fullName evidence="2">Uncharacterized protein</fullName>
    </submittedName>
</protein>
<feature type="transmembrane region" description="Helical" evidence="1">
    <location>
        <begin position="105"/>
        <end position="127"/>
    </location>
</feature>
<reference evidence="2" key="1">
    <citation type="submission" date="2022-01" db="EMBL/GenBank/DDBJ databases">
        <authorList>
            <person name="King R."/>
        </authorList>
    </citation>
    <scope>NUCLEOTIDE SEQUENCE</scope>
</reference>